<gene>
    <name evidence="1" type="ORF">M378DRAFT_739184</name>
</gene>
<organism evidence="1 2">
    <name type="scientific">Amanita muscaria (strain Koide BX008)</name>
    <dbReference type="NCBI Taxonomy" id="946122"/>
    <lineage>
        <taxon>Eukaryota</taxon>
        <taxon>Fungi</taxon>
        <taxon>Dikarya</taxon>
        <taxon>Basidiomycota</taxon>
        <taxon>Agaricomycotina</taxon>
        <taxon>Agaricomycetes</taxon>
        <taxon>Agaricomycetidae</taxon>
        <taxon>Agaricales</taxon>
        <taxon>Pluteineae</taxon>
        <taxon>Amanitaceae</taxon>
        <taxon>Amanita</taxon>
    </lineage>
</organism>
<keyword evidence="2" id="KW-1185">Reference proteome</keyword>
<dbReference type="InParanoid" id="A0A0C2SI92"/>
<accession>A0A0C2SI92</accession>
<protein>
    <submittedName>
        <fullName evidence="1">Uncharacterized protein</fullName>
    </submittedName>
</protein>
<dbReference type="Proteomes" id="UP000054549">
    <property type="component" value="Unassembled WGS sequence"/>
</dbReference>
<dbReference type="HOGENOM" id="CLU_2653995_0_0_1"/>
<dbReference type="AlphaFoldDB" id="A0A0C2SI92"/>
<evidence type="ECO:0000313" key="2">
    <source>
        <dbReference type="Proteomes" id="UP000054549"/>
    </source>
</evidence>
<proteinExistence type="predicted"/>
<dbReference type="EMBL" id="KN818265">
    <property type="protein sequence ID" value="KIL62890.1"/>
    <property type="molecule type" value="Genomic_DNA"/>
</dbReference>
<evidence type="ECO:0000313" key="1">
    <source>
        <dbReference type="EMBL" id="KIL62890.1"/>
    </source>
</evidence>
<name>A0A0C2SI92_AMAMK</name>
<reference evidence="1 2" key="1">
    <citation type="submission" date="2014-04" db="EMBL/GenBank/DDBJ databases">
        <title>Evolutionary Origins and Diversification of the Mycorrhizal Mutualists.</title>
        <authorList>
            <consortium name="DOE Joint Genome Institute"/>
            <consortium name="Mycorrhizal Genomics Consortium"/>
            <person name="Kohler A."/>
            <person name="Kuo A."/>
            <person name="Nagy L.G."/>
            <person name="Floudas D."/>
            <person name="Copeland A."/>
            <person name="Barry K.W."/>
            <person name="Cichocki N."/>
            <person name="Veneault-Fourrey C."/>
            <person name="LaButti K."/>
            <person name="Lindquist E.A."/>
            <person name="Lipzen A."/>
            <person name="Lundell T."/>
            <person name="Morin E."/>
            <person name="Murat C."/>
            <person name="Riley R."/>
            <person name="Ohm R."/>
            <person name="Sun H."/>
            <person name="Tunlid A."/>
            <person name="Henrissat B."/>
            <person name="Grigoriev I.V."/>
            <person name="Hibbett D.S."/>
            <person name="Martin F."/>
        </authorList>
    </citation>
    <scope>NUCLEOTIDE SEQUENCE [LARGE SCALE GENOMIC DNA]</scope>
    <source>
        <strain evidence="1 2">Koide BX008</strain>
    </source>
</reference>
<sequence length="76" mass="7890">MTTPDQALAESIALPRSLHAASFTSSRAMSFVTSTSTSSSSSSFPTLPLRIDISTWDGDCGANGDVIHEGTNMVPA</sequence>